<evidence type="ECO:0000313" key="4">
    <source>
        <dbReference type="Proteomes" id="UP000198281"/>
    </source>
</evidence>
<evidence type="ECO:0000313" key="3">
    <source>
        <dbReference type="EMBL" id="SNS05388.1"/>
    </source>
</evidence>
<dbReference type="PANTHER" id="PTHR43180:SF66">
    <property type="entry name" value="SHORT-CHAIN DEHYDROGENASE_REDUCTASE FAMILY PROTEIN"/>
    <property type="match status" value="1"/>
</dbReference>
<organism evidence="3 4">
    <name type="scientific">Edaphosphingomonas laterariae</name>
    <dbReference type="NCBI Taxonomy" id="861865"/>
    <lineage>
        <taxon>Bacteria</taxon>
        <taxon>Pseudomonadati</taxon>
        <taxon>Pseudomonadota</taxon>
        <taxon>Alphaproteobacteria</taxon>
        <taxon>Sphingomonadales</taxon>
        <taxon>Rhizorhabdaceae</taxon>
        <taxon>Edaphosphingomonas</taxon>
    </lineage>
</organism>
<evidence type="ECO:0000256" key="1">
    <source>
        <dbReference type="ARBA" id="ARBA00006484"/>
    </source>
</evidence>
<dbReference type="InterPro" id="IPR002347">
    <property type="entry name" value="SDR_fam"/>
</dbReference>
<name>A0A239BDB9_9SPHN</name>
<keyword evidence="4" id="KW-1185">Reference proteome</keyword>
<dbReference type="Pfam" id="PF13561">
    <property type="entry name" value="adh_short_C2"/>
    <property type="match status" value="1"/>
</dbReference>
<dbReference type="RefSeq" id="WP_089217605.1">
    <property type="nucleotide sequence ID" value="NZ_FZOS01000001.1"/>
</dbReference>
<reference evidence="4" key="1">
    <citation type="submission" date="2017-06" db="EMBL/GenBank/DDBJ databases">
        <authorList>
            <person name="Varghese N."/>
            <person name="Submissions S."/>
        </authorList>
    </citation>
    <scope>NUCLEOTIDE SEQUENCE [LARGE SCALE GENOMIC DNA]</scope>
    <source>
        <strain evidence="4">LNB2</strain>
    </source>
</reference>
<dbReference type="PRINTS" id="PR00081">
    <property type="entry name" value="GDHRDH"/>
</dbReference>
<dbReference type="InterPro" id="IPR036291">
    <property type="entry name" value="NAD(P)-bd_dom_sf"/>
</dbReference>
<comment type="similarity">
    <text evidence="1">Belongs to the short-chain dehydrogenases/reductases (SDR) family.</text>
</comment>
<dbReference type="EMBL" id="FZOS01000001">
    <property type="protein sequence ID" value="SNS05388.1"/>
    <property type="molecule type" value="Genomic_DNA"/>
</dbReference>
<dbReference type="Pfam" id="PF00106">
    <property type="entry name" value="adh_short"/>
    <property type="match status" value="1"/>
</dbReference>
<evidence type="ECO:0000256" key="2">
    <source>
        <dbReference type="ARBA" id="ARBA00023002"/>
    </source>
</evidence>
<dbReference type="AlphaFoldDB" id="A0A239BDB9"/>
<dbReference type="Proteomes" id="UP000198281">
    <property type="component" value="Unassembled WGS sequence"/>
</dbReference>
<dbReference type="SUPFAM" id="SSF51735">
    <property type="entry name" value="NAD(P)-binding Rossmann-fold domains"/>
    <property type="match status" value="1"/>
</dbReference>
<gene>
    <name evidence="3" type="ORF">SAMN06295912_10155</name>
</gene>
<sequence length="274" mass="29120">MSVWSHEGRNVLVVGCYSGIGRATAEELVRLGARVHGMDWKSVDGIGLSAFTLCDLRDTGSIDAALGQIAGPLDAIYYCSGLPQTHPAMDVLKVNFINARYFIERARPLVRDGGAIAIIASTAGNGWVTRAATVTEFVTTSDGSAAVAWAEPRLAELGDPYSFSKEAIIVWAMRESARIAENRGIRLNLLSPGPTISGMTPDFDSFAGAKVIDVYTQPLGRRSAPEEQAFPLIFLNSEGASYINGCNFITDAGFTAGMATGQIALDRLLAEAVA</sequence>
<protein>
    <submittedName>
        <fullName evidence="3">NAD(P)-dependent dehydrogenase, short-chain alcohol dehydrogenase family</fullName>
    </submittedName>
</protein>
<dbReference type="GO" id="GO:0016491">
    <property type="term" value="F:oxidoreductase activity"/>
    <property type="evidence" value="ECO:0007669"/>
    <property type="project" value="UniProtKB-KW"/>
</dbReference>
<keyword evidence="2" id="KW-0560">Oxidoreductase</keyword>
<dbReference type="Gene3D" id="3.40.50.720">
    <property type="entry name" value="NAD(P)-binding Rossmann-like Domain"/>
    <property type="match status" value="1"/>
</dbReference>
<dbReference type="OrthoDB" id="9809287at2"/>
<proteinExistence type="inferred from homology"/>
<accession>A0A239BDB9</accession>
<dbReference type="PANTHER" id="PTHR43180">
    <property type="entry name" value="3-OXOACYL-(ACYL-CARRIER-PROTEIN) REDUCTASE (AFU_ORTHOLOGUE AFUA_6G11210)"/>
    <property type="match status" value="1"/>
</dbReference>